<proteinExistence type="predicted"/>
<gene>
    <name evidence="1" type="ORF">SDC9_131641</name>
</gene>
<name>A0A645D672_9ZZZZ</name>
<dbReference type="AlphaFoldDB" id="A0A645D672"/>
<comment type="caution">
    <text evidence="1">The sequence shown here is derived from an EMBL/GenBank/DDBJ whole genome shotgun (WGS) entry which is preliminary data.</text>
</comment>
<dbReference type="InterPro" id="IPR013780">
    <property type="entry name" value="Glyco_hydro_b"/>
</dbReference>
<sequence length="86" mass="9607">MSTTGKVKQNAEYYAIGHYGKVVQPNATRLVSSGDALKGVAFRNPDGSFAYLGVYYGKEDKIIRLKCGETVFDYTFRPGEVISFKW</sequence>
<dbReference type="Gene3D" id="2.60.40.1180">
    <property type="entry name" value="Golgi alpha-mannosidase II"/>
    <property type="match status" value="1"/>
</dbReference>
<reference evidence="1" key="1">
    <citation type="submission" date="2019-08" db="EMBL/GenBank/DDBJ databases">
        <authorList>
            <person name="Kucharzyk K."/>
            <person name="Murdoch R.W."/>
            <person name="Higgins S."/>
            <person name="Loffler F."/>
        </authorList>
    </citation>
    <scope>NUCLEOTIDE SEQUENCE</scope>
</reference>
<protein>
    <submittedName>
        <fullName evidence="1">Uncharacterized protein</fullName>
    </submittedName>
</protein>
<evidence type="ECO:0000313" key="1">
    <source>
        <dbReference type="EMBL" id="MPM84568.1"/>
    </source>
</evidence>
<accession>A0A645D672</accession>
<organism evidence="1">
    <name type="scientific">bioreactor metagenome</name>
    <dbReference type="NCBI Taxonomy" id="1076179"/>
    <lineage>
        <taxon>unclassified sequences</taxon>
        <taxon>metagenomes</taxon>
        <taxon>ecological metagenomes</taxon>
    </lineage>
</organism>
<dbReference type="EMBL" id="VSSQ01033078">
    <property type="protein sequence ID" value="MPM84568.1"/>
    <property type="molecule type" value="Genomic_DNA"/>
</dbReference>